<dbReference type="HOGENOM" id="CLU_297277_0_0_1"/>
<dbReference type="EMBL" id="GL376609">
    <property type="status" value="NOT_ANNOTATED_CDS"/>
    <property type="molecule type" value="Genomic_DNA"/>
</dbReference>
<keyword evidence="1 2" id="KW-0694">RNA-binding</keyword>
<keyword evidence="6" id="KW-1185">Reference proteome</keyword>
<feature type="region of interest" description="Disordered" evidence="3">
    <location>
        <begin position="280"/>
        <end position="313"/>
    </location>
</feature>
<organism evidence="5 6">
    <name type="scientific">Globisporangium ultimum (strain ATCC 200006 / CBS 805.95 / DAOM BR144)</name>
    <name type="common">Pythium ultimum</name>
    <dbReference type="NCBI Taxonomy" id="431595"/>
    <lineage>
        <taxon>Eukaryota</taxon>
        <taxon>Sar</taxon>
        <taxon>Stramenopiles</taxon>
        <taxon>Oomycota</taxon>
        <taxon>Peronosporomycetes</taxon>
        <taxon>Pythiales</taxon>
        <taxon>Pythiaceae</taxon>
        <taxon>Globisporangium</taxon>
    </lineage>
</organism>
<dbReference type="Pfam" id="PF00076">
    <property type="entry name" value="RRM_1"/>
    <property type="match status" value="3"/>
</dbReference>
<dbReference type="GO" id="GO:0003723">
    <property type="term" value="F:RNA binding"/>
    <property type="evidence" value="ECO:0007669"/>
    <property type="project" value="UniProtKB-UniRule"/>
</dbReference>
<feature type="region of interest" description="Disordered" evidence="3">
    <location>
        <begin position="1"/>
        <end position="67"/>
    </location>
</feature>
<evidence type="ECO:0000313" key="5">
    <source>
        <dbReference type="EnsemblProtists" id="PYU1_T013386"/>
    </source>
</evidence>
<dbReference type="OMA" id="WINTASC"/>
<feature type="domain" description="RRM" evidence="4">
    <location>
        <begin position="70"/>
        <end position="147"/>
    </location>
</feature>
<dbReference type="InterPro" id="IPR000504">
    <property type="entry name" value="RRM_dom"/>
</dbReference>
<feature type="compositionally biased region" description="Low complexity" evidence="3">
    <location>
        <begin position="186"/>
        <end position="195"/>
    </location>
</feature>
<dbReference type="InterPro" id="IPR035979">
    <property type="entry name" value="RBD_domain_sf"/>
</dbReference>
<dbReference type="Proteomes" id="UP000019132">
    <property type="component" value="Unassembled WGS sequence"/>
</dbReference>
<feature type="compositionally biased region" description="Polar residues" evidence="3">
    <location>
        <begin position="429"/>
        <end position="455"/>
    </location>
</feature>
<reference evidence="5" key="3">
    <citation type="submission" date="2015-02" db="UniProtKB">
        <authorList>
            <consortium name="EnsemblProtists"/>
        </authorList>
    </citation>
    <scope>IDENTIFICATION</scope>
    <source>
        <strain evidence="5">DAOM BR144</strain>
    </source>
</reference>
<dbReference type="Gene3D" id="3.30.70.330">
    <property type="match status" value="3"/>
</dbReference>
<dbReference type="SUPFAM" id="SSF54928">
    <property type="entry name" value="RNA-binding domain, RBD"/>
    <property type="match status" value="4"/>
</dbReference>
<feature type="compositionally biased region" description="Low complexity" evidence="3">
    <location>
        <begin position="407"/>
        <end position="419"/>
    </location>
</feature>
<feature type="region of interest" description="Disordered" evidence="3">
    <location>
        <begin position="152"/>
        <end position="236"/>
    </location>
</feature>
<dbReference type="InterPro" id="IPR052462">
    <property type="entry name" value="SLIRP/GR-RBP-like"/>
</dbReference>
<dbReference type="STRING" id="431595.K3X837"/>
<feature type="compositionally biased region" description="Low complexity" evidence="3">
    <location>
        <begin position="39"/>
        <end position="67"/>
    </location>
</feature>
<proteinExistence type="predicted"/>
<evidence type="ECO:0000313" key="6">
    <source>
        <dbReference type="Proteomes" id="UP000019132"/>
    </source>
</evidence>
<dbReference type="eggNOG" id="ENOG502RZKZ">
    <property type="taxonomic scope" value="Eukaryota"/>
</dbReference>
<feature type="compositionally biased region" description="Acidic residues" evidence="3">
    <location>
        <begin position="360"/>
        <end position="370"/>
    </location>
</feature>
<dbReference type="SMART" id="SM00360">
    <property type="entry name" value="RRM"/>
    <property type="match status" value="2"/>
</dbReference>
<name>K3X837_GLOUD</name>
<dbReference type="CDD" id="cd00590">
    <property type="entry name" value="RRM_SF"/>
    <property type="match status" value="2"/>
</dbReference>
<dbReference type="VEuPathDB" id="FungiDB:PYU1_G013357"/>
<feature type="compositionally biased region" description="Basic and acidic residues" evidence="3">
    <location>
        <begin position="213"/>
        <end position="231"/>
    </location>
</feature>
<sequence>MADANVAVHAPPSLYPPPEDDAAPPHAHTQDRSVDDTLPQTSAPPATAEASAGTSSSRSQSPSPSAADRTRLFIVCGRGRKAEDLRLLFSSCGAIKHLYFALDRSNKSRGFAFLEYEDPSCAISAIDKFHQLRLDDGHVLKVTIAREKPVIATGKLKRNQQSSHEPRSDSESNSEESHFPGKRQRSSPPTVSSSTMPAFSRRRTRTKDDEEGNDYKKMHKDETPMQKEAHRGPKITTAQVPDIASSAADADVKNLLDDMISAIELGAQCTSIAKQRDLASAAAHRFRKQQHRVEREKRPSATEESSTDQLTSSISSFTLDATTCSELAKASQFASAASVMSFPQRTERATLLRRRRQSTDDSDSSLEDVSDTSMSRRKRSNTSHRDSPKWPTTPSPQLPIQRDELELSPSPSLFSPSSSTKKQCKRQSSDQSADVSARSSKQRVTNSRQARMTTDLSATLVERKKTDSPLQIPRSKLFFVSTHKELKAMFAVYGDFEYVEIVKSFGRIKTMAYIKYSDPKTASSVLESFQEDVGRDEEQGHGGFMKLSLADENLSVTPHLPSRLLHPHGSAFPPAMQPSAASLLEDQTAQEKLWLLILHDRSLPSQIISSRVSSCPGMEFVDIKVFRSTGESQGVAFVKFEKETQATEAAAELHQLELPAGSGKFLQAIVILDPSLFSTIHGGPQGQHLGARSMEQGDLRGNEPRVSGGEDVDVSVVEARFAHLMRSNDHYNAYPPTARAPMLTEEAAAYQYPMGAPFPAMVPPMHGSQYPGVHMQQLQPAYGLYPPQQFVQYPSQQLSQFAYVPEASWSSTPSPPPYYHPAHAVNVAHAPAYPGPEYYQPSAFPAQLVCPVTSTPDNGTSAQSVVPEATPMSTVASTSEGADGMQSIIISSCRPLELMAVVKALDECSGVVAITKDGDGSEAAFVVEFSDAAQAMEAVTKLDGKMCNGKKLRVGPMHSSGKTTRAASSRRKRQRVDQRNRK</sequence>
<reference evidence="6" key="2">
    <citation type="submission" date="2010-04" db="EMBL/GenBank/DDBJ databases">
        <authorList>
            <person name="Buell R."/>
            <person name="Hamilton J."/>
            <person name="Hostetler J."/>
        </authorList>
    </citation>
    <scope>NUCLEOTIDE SEQUENCE [LARGE SCALE GENOMIC DNA]</scope>
    <source>
        <strain evidence="6">DAOM:BR144</strain>
    </source>
</reference>
<evidence type="ECO:0000256" key="1">
    <source>
        <dbReference type="ARBA" id="ARBA00022884"/>
    </source>
</evidence>
<dbReference type="PANTHER" id="PTHR48027">
    <property type="entry name" value="HETEROGENEOUS NUCLEAR RIBONUCLEOPROTEIN 87F-RELATED"/>
    <property type="match status" value="1"/>
</dbReference>
<feature type="region of interest" description="Disordered" evidence="3">
    <location>
        <begin position="951"/>
        <end position="982"/>
    </location>
</feature>
<dbReference type="PROSITE" id="PS50102">
    <property type="entry name" value="RRM"/>
    <property type="match status" value="2"/>
</dbReference>
<evidence type="ECO:0000256" key="2">
    <source>
        <dbReference type="PROSITE-ProRule" id="PRU00176"/>
    </source>
</evidence>
<accession>K3X837</accession>
<protein>
    <recommendedName>
        <fullName evidence="4">RRM domain-containing protein</fullName>
    </recommendedName>
</protein>
<reference evidence="6" key="1">
    <citation type="journal article" date="2010" name="Genome Biol.">
        <title>Genome sequence of the necrotrophic plant pathogen Pythium ultimum reveals original pathogenicity mechanisms and effector repertoire.</title>
        <authorList>
            <person name="Levesque C.A."/>
            <person name="Brouwer H."/>
            <person name="Cano L."/>
            <person name="Hamilton J.P."/>
            <person name="Holt C."/>
            <person name="Huitema E."/>
            <person name="Raffaele S."/>
            <person name="Robideau G.P."/>
            <person name="Thines M."/>
            <person name="Win J."/>
            <person name="Zerillo M.M."/>
            <person name="Beakes G.W."/>
            <person name="Boore J.L."/>
            <person name="Busam D."/>
            <person name="Dumas B."/>
            <person name="Ferriera S."/>
            <person name="Fuerstenberg S.I."/>
            <person name="Gachon C.M."/>
            <person name="Gaulin E."/>
            <person name="Govers F."/>
            <person name="Grenville-Briggs L."/>
            <person name="Horner N."/>
            <person name="Hostetler J."/>
            <person name="Jiang R.H."/>
            <person name="Johnson J."/>
            <person name="Krajaejun T."/>
            <person name="Lin H."/>
            <person name="Meijer H.J."/>
            <person name="Moore B."/>
            <person name="Morris P."/>
            <person name="Phuntmart V."/>
            <person name="Puiu D."/>
            <person name="Shetty J."/>
            <person name="Stajich J.E."/>
            <person name="Tripathy S."/>
            <person name="Wawra S."/>
            <person name="van West P."/>
            <person name="Whitty B.R."/>
            <person name="Coutinho P.M."/>
            <person name="Henrissat B."/>
            <person name="Martin F."/>
            <person name="Thomas P.D."/>
            <person name="Tyler B.M."/>
            <person name="De Vries R.P."/>
            <person name="Kamoun S."/>
            <person name="Yandell M."/>
            <person name="Tisserat N."/>
            <person name="Buell C.R."/>
        </authorList>
    </citation>
    <scope>NUCLEOTIDE SEQUENCE</scope>
    <source>
        <strain evidence="6">DAOM:BR144</strain>
    </source>
</reference>
<evidence type="ECO:0000259" key="4">
    <source>
        <dbReference type="PROSITE" id="PS50102"/>
    </source>
</evidence>
<feature type="domain" description="RRM" evidence="4">
    <location>
        <begin position="472"/>
        <end position="552"/>
    </location>
</feature>
<feature type="compositionally biased region" description="Basic and acidic residues" evidence="3">
    <location>
        <begin position="164"/>
        <end position="179"/>
    </location>
</feature>
<dbReference type="InterPro" id="IPR012677">
    <property type="entry name" value="Nucleotide-bd_a/b_plait_sf"/>
</dbReference>
<feature type="region of interest" description="Disordered" evidence="3">
    <location>
        <begin position="335"/>
        <end position="455"/>
    </location>
</feature>
<dbReference type="AlphaFoldDB" id="K3X837"/>
<dbReference type="EnsemblProtists" id="PYU1_T013386">
    <property type="protein sequence ID" value="PYU1_T013386"/>
    <property type="gene ID" value="PYU1_G013357"/>
</dbReference>
<evidence type="ECO:0000256" key="3">
    <source>
        <dbReference type="SAM" id="MobiDB-lite"/>
    </source>
</evidence>
<dbReference type="InParanoid" id="K3X837"/>
<feature type="compositionally biased region" description="Basic and acidic residues" evidence="3">
    <location>
        <begin position="291"/>
        <end position="301"/>
    </location>
</feature>